<dbReference type="Gene3D" id="3.30.40.10">
    <property type="entry name" value="Zinc/RING finger domain, C3HC4 (zinc finger)"/>
    <property type="match status" value="2"/>
</dbReference>
<organism evidence="7 8">
    <name type="scientific">Coemansia asiatica</name>
    <dbReference type="NCBI Taxonomy" id="1052880"/>
    <lineage>
        <taxon>Eukaryota</taxon>
        <taxon>Fungi</taxon>
        <taxon>Fungi incertae sedis</taxon>
        <taxon>Zoopagomycota</taxon>
        <taxon>Kickxellomycotina</taxon>
        <taxon>Kickxellomycetes</taxon>
        <taxon>Kickxellales</taxon>
        <taxon>Kickxellaceae</taxon>
        <taxon>Coemansia</taxon>
    </lineage>
</organism>
<dbReference type="InterPro" id="IPR013083">
    <property type="entry name" value="Znf_RING/FYVE/PHD"/>
</dbReference>
<keyword evidence="8" id="KW-1185">Reference proteome</keyword>
<evidence type="ECO:0000256" key="1">
    <source>
        <dbReference type="ARBA" id="ARBA00022723"/>
    </source>
</evidence>
<keyword evidence="3" id="KW-0862">Zinc</keyword>
<feature type="domain" description="FYVE-type" evidence="6">
    <location>
        <begin position="393"/>
        <end position="459"/>
    </location>
</feature>
<dbReference type="InterPro" id="IPR021565">
    <property type="entry name" value="Rbsn_Rab-bd"/>
</dbReference>
<dbReference type="InterPro" id="IPR011011">
    <property type="entry name" value="Znf_FYVE_PHD"/>
</dbReference>
<evidence type="ECO:0000256" key="5">
    <source>
        <dbReference type="SAM" id="MobiDB-lite"/>
    </source>
</evidence>
<gene>
    <name evidence="7" type="primary">PEP7</name>
    <name evidence="7" type="ORF">LPJ64_003640</name>
</gene>
<dbReference type="Pfam" id="PF01363">
    <property type="entry name" value="FYVE"/>
    <property type="match status" value="1"/>
</dbReference>
<feature type="compositionally biased region" description="Polar residues" evidence="5">
    <location>
        <begin position="76"/>
        <end position="90"/>
    </location>
</feature>
<dbReference type="AlphaFoldDB" id="A0A9W8CI14"/>
<dbReference type="SUPFAM" id="SSF57903">
    <property type="entry name" value="FYVE/PHD zinc finger"/>
    <property type="match status" value="2"/>
</dbReference>
<dbReference type="SMART" id="SM00064">
    <property type="entry name" value="FYVE"/>
    <property type="match status" value="2"/>
</dbReference>
<feature type="region of interest" description="Disordered" evidence="5">
    <location>
        <begin position="1"/>
        <end position="106"/>
    </location>
</feature>
<feature type="region of interest" description="Disordered" evidence="5">
    <location>
        <begin position="585"/>
        <end position="609"/>
    </location>
</feature>
<feature type="compositionally biased region" description="Polar residues" evidence="5">
    <location>
        <begin position="49"/>
        <end position="68"/>
    </location>
</feature>
<protein>
    <submittedName>
        <fullName evidence="7">Carboxypeptidase Y-deficient</fullName>
    </submittedName>
</protein>
<evidence type="ECO:0000256" key="3">
    <source>
        <dbReference type="ARBA" id="ARBA00022833"/>
    </source>
</evidence>
<dbReference type="PANTHER" id="PTHR23164:SF30">
    <property type="entry name" value="EARLY ENDOSOME ANTIGEN 1"/>
    <property type="match status" value="1"/>
</dbReference>
<feature type="region of interest" description="Disordered" evidence="5">
    <location>
        <begin position="189"/>
        <end position="221"/>
    </location>
</feature>
<keyword evidence="7" id="KW-0645">Protease</keyword>
<dbReference type="InterPro" id="IPR017455">
    <property type="entry name" value="Znf_FYVE-rel"/>
</dbReference>
<proteinExistence type="predicted"/>
<accession>A0A9W8CI14</accession>
<evidence type="ECO:0000256" key="4">
    <source>
        <dbReference type="PROSITE-ProRule" id="PRU00091"/>
    </source>
</evidence>
<feature type="region of interest" description="Disordered" evidence="5">
    <location>
        <begin position="707"/>
        <end position="736"/>
    </location>
</feature>
<keyword evidence="1" id="KW-0479">Metal-binding</keyword>
<feature type="compositionally biased region" description="Low complexity" evidence="5">
    <location>
        <begin position="91"/>
        <end position="106"/>
    </location>
</feature>
<name>A0A9W8CI14_9FUNG</name>
<evidence type="ECO:0000313" key="8">
    <source>
        <dbReference type="Proteomes" id="UP001145021"/>
    </source>
</evidence>
<comment type="caution">
    <text evidence="7">The sequence shown here is derived from an EMBL/GenBank/DDBJ whole genome shotgun (WGS) entry which is preliminary data.</text>
</comment>
<feature type="region of interest" description="Disordered" evidence="5">
    <location>
        <begin position="673"/>
        <end position="692"/>
    </location>
</feature>
<dbReference type="Pfam" id="PF11464">
    <property type="entry name" value="Rbsn"/>
    <property type="match status" value="1"/>
</dbReference>
<feature type="region of interest" description="Disordered" evidence="5">
    <location>
        <begin position="137"/>
        <end position="158"/>
    </location>
</feature>
<keyword evidence="2 4" id="KW-0863">Zinc-finger</keyword>
<dbReference type="Proteomes" id="UP001145021">
    <property type="component" value="Unassembled WGS sequence"/>
</dbReference>
<dbReference type="InterPro" id="IPR000306">
    <property type="entry name" value="Znf_FYVE"/>
</dbReference>
<evidence type="ECO:0000256" key="2">
    <source>
        <dbReference type="ARBA" id="ARBA00022771"/>
    </source>
</evidence>
<evidence type="ECO:0000313" key="7">
    <source>
        <dbReference type="EMBL" id="KAJ1644724.1"/>
    </source>
</evidence>
<dbReference type="PROSITE" id="PS50178">
    <property type="entry name" value="ZF_FYVE"/>
    <property type="match status" value="1"/>
</dbReference>
<dbReference type="GO" id="GO:0004180">
    <property type="term" value="F:carboxypeptidase activity"/>
    <property type="evidence" value="ECO:0007669"/>
    <property type="project" value="UniProtKB-KW"/>
</dbReference>
<feature type="compositionally biased region" description="Pro residues" evidence="5">
    <location>
        <begin position="1"/>
        <end position="13"/>
    </location>
</feature>
<evidence type="ECO:0000259" key="6">
    <source>
        <dbReference type="PROSITE" id="PS50178"/>
    </source>
</evidence>
<keyword evidence="7" id="KW-0121">Carboxypeptidase</keyword>
<dbReference type="GO" id="GO:0008270">
    <property type="term" value="F:zinc ion binding"/>
    <property type="evidence" value="ECO:0007669"/>
    <property type="project" value="UniProtKB-KW"/>
</dbReference>
<sequence>MSTPPPPLPPPLPQTGSLSLDTAQQPACNKDTRHVRRAVRAIGPAPITRPSTETSSSARHTRSQSTTPTEDHHGTQRMQPMRRSTVSAGTQQQQSPLFLSSSSSPSGTSLNCPICGVMAPTLFALNMHLDDTHFAGTEAGSKGASRDQSVARERGGAAQDDLDDVKGAILGFFRGAGKAVKGLGAIASAGPPSTASSDPGDDSPVATAAPGDNRWRAGDRDGADRDLVTRAHWQQPKPGARCGLPACSVLLSAQTGVVNCRSCGRLMCSQHCMHRMRLTATAQPTMRGAACRVCSECHLRSIAAGTHGAVCGASRDLTPSFVHLRRKAVSAAHLEGNRIEKRLEKLALAHGSLYSSLPSQSTGSSAASSVLQISRGQSKIQATEQMVVLWEDDNAVQSCPFCHKAFGLISSRRHHCRLCGRVVCHRPKCSALLSIPLPTADNRGFSADRCADIRACRDCEQIVLRQRDRAARSIPGAMSGGELSVLYNRIRETMKNVEEALPMFNTLALRIRNSSSSAPDLPRATRIRKQLTAAFNDLDKLSKRISALPAPSPASARLHAAIRQTVTQYLQLHMFPLTMLPKPERKQQMGMQSNARTNGDRAPRTPTPLRTQVAGSQELAPFNESPSPATSVPSSVSTAIIIANFDSENSQRSGSSDTTANFQHLNIIEATDSSAADAGPEPSANNPGAKPNGGFASSLLSYVIPRQAKKQEHRSTVDQSREDLIRPTLESDPGKESRIANMSMDEKLAILAILRDQRQRVLGYISEAQRERRLEDAISLQASLTDLDIELSLIERNL</sequence>
<feature type="compositionally biased region" description="Basic and acidic residues" evidence="5">
    <location>
        <begin position="709"/>
        <end position="725"/>
    </location>
</feature>
<dbReference type="PANTHER" id="PTHR23164">
    <property type="entry name" value="EARLY ENDOSOME ANTIGEN 1"/>
    <property type="match status" value="1"/>
</dbReference>
<feature type="compositionally biased region" description="Polar residues" evidence="5">
    <location>
        <begin position="14"/>
        <end position="27"/>
    </location>
</feature>
<dbReference type="EMBL" id="JANBOH010000147">
    <property type="protein sequence ID" value="KAJ1644724.1"/>
    <property type="molecule type" value="Genomic_DNA"/>
</dbReference>
<keyword evidence="7" id="KW-0378">Hydrolase</keyword>
<reference evidence="7" key="1">
    <citation type="submission" date="2022-07" db="EMBL/GenBank/DDBJ databases">
        <title>Phylogenomic reconstructions and comparative analyses of Kickxellomycotina fungi.</title>
        <authorList>
            <person name="Reynolds N.K."/>
            <person name="Stajich J.E."/>
            <person name="Barry K."/>
            <person name="Grigoriev I.V."/>
            <person name="Crous P."/>
            <person name="Smith M.E."/>
        </authorList>
    </citation>
    <scope>NUCLEOTIDE SEQUENCE</scope>
    <source>
        <strain evidence="7">NBRC 105413</strain>
    </source>
</reference>
<dbReference type="CDD" id="cd15737">
    <property type="entry name" value="FYVE2_Vac1p_like"/>
    <property type="match status" value="1"/>
</dbReference>